<accession>A0AAU7DYZ3</accession>
<gene>
    <name evidence="1" type="ORF">V5R04_06790</name>
</gene>
<protein>
    <submittedName>
        <fullName evidence="1">Uncharacterized protein</fullName>
    </submittedName>
</protein>
<dbReference type="AlphaFoldDB" id="A0AAU7DYZ3"/>
<name>A0AAU7DYZ3_9MICO</name>
<dbReference type="EMBL" id="CP146203">
    <property type="protein sequence ID" value="XBH22915.1"/>
    <property type="molecule type" value="Genomic_DNA"/>
</dbReference>
<organism evidence="1">
    <name type="scientific">Jonesiaceae bacterium BS-20</name>
    <dbReference type="NCBI Taxonomy" id="3120821"/>
    <lineage>
        <taxon>Bacteria</taxon>
        <taxon>Bacillati</taxon>
        <taxon>Actinomycetota</taxon>
        <taxon>Actinomycetes</taxon>
        <taxon>Micrococcales</taxon>
        <taxon>Jonesiaceae</taxon>
    </lineage>
</organism>
<evidence type="ECO:0000313" key="1">
    <source>
        <dbReference type="EMBL" id="XBH22915.1"/>
    </source>
</evidence>
<sequence>MTTIITTQLQLGALPAGSVILGPTSDMYQRINQHWYKAGQAEHATTVALPAVLLHNPQGQDSPVSQAQGPGCDDSTYQSIPTAHLTAFDRIEVIDHRGGRFVRHLNEGEIAQMSEQDHGRTLKLFVEPKALP</sequence>
<reference evidence="1" key="1">
    <citation type="submission" date="2024-02" db="EMBL/GenBank/DDBJ databases">
        <title>Tomenella chthoni gen. nov. sp. nov., a member of the family Jonesiaceae isolated from bat guano.</title>
        <authorList>
            <person name="Miller S.L."/>
            <person name="King J."/>
            <person name="Sankaranarayanan K."/>
            <person name="Lawson P.A."/>
        </authorList>
    </citation>
    <scope>NUCLEOTIDE SEQUENCE</scope>
    <source>
        <strain evidence="1">BS-20</strain>
    </source>
</reference>
<proteinExistence type="predicted"/>